<dbReference type="PANTHER" id="PTHR13244:SF7">
    <property type="entry name" value="ZINC FINGER MYND DOMAIN-CONTAINING PROTEIN 10"/>
    <property type="match status" value="1"/>
</dbReference>
<gene>
    <name evidence="3" type="ORF">H257_10679</name>
</gene>
<dbReference type="VEuPathDB" id="FungiDB:H257_10679"/>
<sequence length="1996" mass="222178">MGNAESCGALQAELAKLEDTLAVLAVTNPVGCRPLLPHHIQLRGCVLRCKQGVAVVVGPVVGAVGPDYARILLEVDMSTTVTCHVSRRERVTGQWLEVDAARVAVDCVKGRPSIFHMKHLLPGTSYAYAFSGLAEADATTRCGYVHTLHVSDAPVRIGVVSGNNVFSGDTLDMWARLATDVDPTSTTTTSSPTTTNENLLPVHYTLHLGGQVLLENAFHQCWIMLSRFATSSISTSSTPSSSWTSMEAQVVERLRDAYRFQWSLPSVRRVLANTSNLMMWGDEDIYRNFTTSATFQMDHEAPTVQMQVMRVLLRSARRVYHEYQRQLWDVDYHEFQTQTDILVAASEAAIVATSNVAQYAFESAELDKHLALAKRKMDFDMVKRCESRLSELKTLTANLEAQYVTLREQTAPRRGEEFFFRLENHMGFLMLDIRGTKLTPSGAQAPDNPVFSPVQWDFVLKVLADVTLRVLVVCSELPLVDDSNANIQEFITSSKVPSSSSSSRPNPRSSCRSWWGAVPRDQQRLLTLVSEWKLQKPNRELVLLSGASSMGGALASTVTDMKMRTEFHQHVVGPIAGPCHMALVPTRTGVVGDRFAFQHDVVLPGENNFAILTLAAAEGRDPVVTCRRVGQLASTVNVLVGPVVGVVDSQACTILLEVDQTATVGCVVTNVLDPSDEHRLLQLLPARRPKAFTFTHLTPGQQYTARFLGLDPSSSAGEGCCSFHTPGTAPTRWNVVLVCRDLQVCFTSPASSSSSQLWSTIEATTSQPFSALNLVLHLGGQLASTVNVLVGPVVGVVDSQACTILLEVDQTATVGCVVTNVLDPSDEHRLLQLLPARRPKAFTFTHLTPGQQYTARFLGLDPSSSAGEGCCSFHTPGTAPTRWNVVLVCRDLQVCFTSPASSSSSQLWSTIEATTSQPFSALNLVLHLGGQVIVQGNASVDQARAVLKAARTSGGLNEDLAKEQLRNVYRHHWNVPATRQALMCGSHVMVWNERDVLDSTSDDDDDRHDEDMTHLSTWMEEVAHEYQDQLWLPNALYAQKWGSFGLYVWRKRRPQNQDESTRWIKLDQLLRQPITSLILACDQPLVDDSVEDTAEKAKFNSAYTRRIPYEGADLLRLLQVLLEWKGPATSSKHVVCVCGNDYYGFDTVIQHAVSNAAIRQVVVGPLCSELSVEMLAAITYLGQGTIGHVATYCHNFHPAYLQPHFGYLSLADDTSSSRSRHQEPPQPAFTYELVVRIHNCCDTVPSHEIGDQVTLHDAATWCPSANLPLHLNPEGKPWTDELGLLFNKINDVLATLKDFEWADAYACTRHPTHSSRNCLQLTHALYPGLRRLFEIGGLKLGALVILPSMYVLYATMASKEQHKLGMVDIGRFQQLCLDTIELSLRLKPPSQIAIPETSNHEAYMVMPHEAEYMIENLTPLPLQSMGSAEFMRLHGDVEKLNLQAHQSAKQKSDNFVVESLLTFKKLPVLIYNLLANELWKEKVFPTLADYGDAASMRTYFVLYHEAVLCNLLEVSFYHEHVVESLDDETLMEVVDYCMRKITWLIQTPREVFRTQTTFHKSGQDIVRELDTASRADELRRQWLELEFRVSVQCVTILRYICERVHLLSLNLLSRVLDKHDALLSFVALLENPPWTYKAPDNTWKKFDHQKWTQVAPCDLLQITTTEAQPWIALYFLVCSKAARDQYQLTCFRKNQVLRVRKYLNDVMLDQLPLLADVQRFLDELAIVQLNPNAVSAAAKLVMEVVPVIRTALVREYRAQYTQLGVAYLDACASINRQDDMKTLADVYNMDGLDDLLDSGGGGATTFSTDQNQPNQMPPAKRSPLSVNLVISNHYHHMQKIIALDDNNCDSVEQCVICDVVLSSETVVDTTDGKYFRYALQRRRAVDSTMLQDHEPNQQDVDSVVVATHAHVHATVAFDDNQMPPIHLANPDVNLPVDIISNNQKSIAKPVVWRQVGILDQGQGVVQMQLKLLDTNRYEVGSVFLSIPATPPAAVPS</sequence>
<proteinExistence type="predicted"/>
<evidence type="ECO:0000256" key="1">
    <source>
        <dbReference type="SAM" id="Coils"/>
    </source>
</evidence>
<dbReference type="RefSeq" id="XP_009835591.1">
    <property type="nucleotide sequence ID" value="XM_009837289.1"/>
</dbReference>
<dbReference type="PANTHER" id="PTHR13244">
    <property type="entry name" value="ZINC FINGER MYND DOMAIN CONTAINING PROTEIN 10"/>
    <property type="match status" value="1"/>
</dbReference>
<dbReference type="OrthoDB" id="432970at2759"/>
<feature type="region of interest" description="Disordered" evidence="2">
    <location>
        <begin position="494"/>
        <end position="513"/>
    </location>
</feature>
<dbReference type="InterPro" id="IPR052298">
    <property type="entry name" value="ZMYND10"/>
</dbReference>
<protein>
    <submittedName>
        <fullName evidence="3">Uncharacterized protein</fullName>
    </submittedName>
</protein>
<evidence type="ECO:0000256" key="2">
    <source>
        <dbReference type="SAM" id="MobiDB-lite"/>
    </source>
</evidence>
<feature type="coiled-coil region" evidence="1">
    <location>
        <begin position="382"/>
        <end position="409"/>
    </location>
</feature>
<keyword evidence="1" id="KW-0175">Coiled coil</keyword>
<dbReference type="GO" id="GO:0005737">
    <property type="term" value="C:cytoplasm"/>
    <property type="evidence" value="ECO:0007669"/>
    <property type="project" value="TreeGrafter"/>
</dbReference>
<feature type="compositionally biased region" description="Polar residues" evidence="2">
    <location>
        <begin position="1804"/>
        <end position="1814"/>
    </location>
</feature>
<dbReference type="STRING" id="112090.W4G5V7"/>
<dbReference type="EMBL" id="KI913142">
    <property type="protein sequence ID" value="ETV75087.1"/>
    <property type="molecule type" value="Genomic_DNA"/>
</dbReference>
<dbReference type="GeneID" id="20812675"/>
<dbReference type="Gene3D" id="3.60.21.70">
    <property type="entry name" value="PhoD-like phosphatase"/>
    <property type="match status" value="1"/>
</dbReference>
<reference evidence="3" key="1">
    <citation type="submission" date="2013-12" db="EMBL/GenBank/DDBJ databases">
        <title>The Genome Sequence of Aphanomyces astaci APO3.</title>
        <authorList>
            <consortium name="The Broad Institute Genomics Platform"/>
            <person name="Russ C."/>
            <person name="Tyler B."/>
            <person name="van West P."/>
            <person name="Dieguez-Uribeondo J."/>
            <person name="Young S.K."/>
            <person name="Zeng Q."/>
            <person name="Gargeya S."/>
            <person name="Fitzgerald M."/>
            <person name="Abouelleil A."/>
            <person name="Alvarado L."/>
            <person name="Chapman S.B."/>
            <person name="Gainer-Dewar J."/>
            <person name="Goldberg J."/>
            <person name="Griggs A."/>
            <person name="Gujja S."/>
            <person name="Hansen M."/>
            <person name="Howarth C."/>
            <person name="Imamovic A."/>
            <person name="Ireland A."/>
            <person name="Larimer J."/>
            <person name="McCowan C."/>
            <person name="Murphy C."/>
            <person name="Pearson M."/>
            <person name="Poon T.W."/>
            <person name="Priest M."/>
            <person name="Roberts A."/>
            <person name="Saif S."/>
            <person name="Shea T."/>
            <person name="Sykes S."/>
            <person name="Wortman J."/>
            <person name="Nusbaum C."/>
            <person name="Birren B."/>
        </authorList>
    </citation>
    <scope>NUCLEOTIDE SEQUENCE [LARGE SCALE GENOMIC DNA]</scope>
    <source>
        <strain evidence="3">APO3</strain>
    </source>
</reference>
<evidence type="ECO:0000313" key="3">
    <source>
        <dbReference type="EMBL" id="ETV75087.1"/>
    </source>
</evidence>
<organism evidence="3">
    <name type="scientific">Aphanomyces astaci</name>
    <name type="common">Crayfish plague agent</name>
    <dbReference type="NCBI Taxonomy" id="112090"/>
    <lineage>
        <taxon>Eukaryota</taxon>
        <taxon>Sar</taxon>
        <taxon>Stramenopiles</taxon>
        <taxon>Oomycota</taxon>
        <taxon>Saprolegniomycetes</taxon>
        <taxon>Saprolegniales</taxon>
        <taxon>Verrucalvaceae</taxon>
        <taxon>Aphanomyces</taxon>
    </lineage>
</organism>
<accession>W4G5V7</accession>
<dbReference type="InterPro" id="IPR038607">
    <property type="entry name" value="PhoD-like_sf"/>
</dbReference>
<name>W4G5V7_APHAT</name>
<feature type="region of interest" description="Disordered" evidence="2">
    <location>
        <begin position="1802"/>
        <end position="1822"/>
    </location>
</feature>